<dbReference type="InterPro" id="IPR049577">
    <property type="entry name" value="GMPP_N"/>
</dbReference>
<dbReference type="CDD" id="cd02509">
    <property type="entry name" value="GDP-M1P_Guanylyltransferase"/>
    <property type="match status" value="1"/>
</dbReference>
<dbReference type="Proteomes" id="UP001060368">
    <property type="component" value="Chromosome"/>
</dbReference>
<dbReference type="InterPro" id="IPR051161">
    <property type="entry name" value="Mannose-6P_isomerase_type2"/>
</dbReference>
<dbReference type="CDD" id="cd02213">
    <property type="entry name" value="cupin_PMI_typeII_C"/>
    <property type="match status" value="1"/>
</dbReference>
<dbReference type="GO" id="GO:0005525">
    <property type="term" value="F:GTP binding"/>
    <property type="evidence" value="ECO:0007669"/>
    <property type="project" value="UniProtKB-KW"/>
</dbReference>
<dbReference type="InterPro" id="IPR029044">
    <property type="entry name" value="Nucleotide-diphossugar_trans"/>
</dbReference>
<dbReference type="SUPFAM" id="SSF51182">
    <property type="entry name" value="RmlC-like cupins"/>
    <property type="match status" value="1"/>
</dbReference>
<feature type="domain" description="Mannose-6-phosphate isomerase type II C-terminal" evidence="10">
    <location>
        <begin position="329"/>
        <end position="443"/>
    </location>
</feature>
<dbReference type="AlphaFoldDB" id="A0A9E7PN08"/>
<keyword evidence="5" id="KW-0547">Nucleotide-binding</keyword>
<evidence type="ECO:0000256" key="8">
    <source>
        <dbReference type="RuleBase" id="RU004190"/>
    </source>
</evidence>
<dbReference type="GeneID" id="74308302"/>
<protein>
    <recommendedName>
        <fullName evidence="2">mannose-1-phosphate guanylyltransferase</fullName>
        <ecNumber evidence="2">2.7.7.13</ecNumber>
    </recommendedName>
</protein>
<evidence type="ECO:0000256" key="5">
    <source>
        <dbReference type="ARBA" id="ARBA00022741"/>
    </source>
</evidence>
<dbReference type="InterPro" id="IPR011051">
    <property type="entry name" value="RmlC_Cupin_sf"/>
</dbReference>
<dbReference type="InterPro" id="IPR014710">
    <property type="entry name" value="RmlC-like_jellyroll"/>
</dbReference>
<comment type="similarity">
    <text evidence="1 8">Belongs to the mannose-6-phosphate isomerase type 2 family.</text>
</comment>
<dbReference type="Pfam" id="PF01050">
    <property type="entry name" value="MannoseP_isomer"/>
    <property type="match status" value="1"/>
</dbReference>
<evidence type="ECO:0000259" key="9">
    <source>
        <dbReference type="Pfam" id="PF00483"/>
    </source>
</evidence>
<keyword evidence="4 12" id="KW-0548">Nucleotidyltransferase</keyword>
<gene>
    <name evidence="12" type="ORF">L6E24_11335</name>
</gene>
<dbReference type="InterPro" id="IPR006375">
    <property type="entry name" value="Man1P_GuaTrfase/Man6P_Isoase"/>
</dbReference>
<reference evidence="12" key="1">
    <citation type="submission" date="2022-04" db="EMBL/GenBank/DDBJ databases">
        <title>Complete genome of Methanoplanus endosymbiosus DSM 3599.</title>
        <authorList>
            <person name="Chen S.-C."/>
            <person name="You Y.-T."/>
            <person name="Zhou Y.-Z."/>
            <person name="Lai M.-C."/>
        </authorList>
    </citation>
    <scope>NUCLEOTIDE SEQUENCE</scope>
    <source>
        <strain evidence="12">DSM 3599</strain>
    </source>
</reference>
<dbReference type="NCBIfam" id="TIGR01479">
    <property type="entry name" value="GMP_PMI"/>
    <property type="match status" value="1"/>
</dbReference>
<keyword evidence="6" id="KW-0342">GTP-binding</keyword>
<evidence type="ECO:0000256" key="6">
    <source>
        <dbReference type="ARBA" id="ARBA00023134"/>
    </source>
</evidence>
<comment type="catalytic activity">
    <reaction evidence="7">
        <text>alpha-D-mannose 1-phosphate + GTP + H(+) = GDP-alpha-D-mannose + diphosphate</text>
        <dbReference type="Rhea" id="RHEA:15229"/>
        <dbReference type="ChEBI" id="CHEBI:15378"/>
        <dbReference type="ChEBI" id="CHEBI:33019"/>
        <dbReference type="ChEBI" id="CHEBI:37565"/>
        <dbReference type="ChEBI" id="CHEBI:57527"/>
        <dbReference type="ChEBI" id="CHEBI:58409"/>
        <dbReference type="EC" id="2.7.7.13"/>
    </reaction>
</comment>
<keyword evidence="12" id="KW-0413">Isomerase</keyword>
<evidence type="ECO:0000313" key="12">
    <source>
        <dbReference type="EMBL" id="UUX91944.1"/>
    </source>
</evidence>
<dbReference type="GO" id="GO:0000271">
    <property type="term" value="P:polysaccharide biosynthetic process"/>
    <property type="evidence" value="ECO:0007669"/>
    <property type="project" value="InterPro"/>
</dbReference>
<organism evidence="12 13">
    <name type="scientific">Methanoplanus endosymbiosus</name>
    <dbReference type="NCBI Taxonomy" id="33865"/>
    <lineage>
        <taxon>Archaea</taxon>
        <taxon>Methanobacteriati</taxon>
        <taxon>Methanobacteriota</taxon>
        <taxon>Stenosarchaea group</taxon>
        <taxon>Methanomicrobia</taxon>
        <taxon>Methanomicrobiales</taxon>
        <taxon>Methanomicrobiaceae</taxon>
        <taxon>Methanoplanus</taxon>
    </lineage>
</organism>
<dbReference type="InterPro" id="IPR054566">
    <property type="entry name" value="ManC/GMP-like_b-helix"/>
</dbReference>
<dbReference type="SUPFAM" id="SSF53448">
    <property type="entry name" value="Nucleotide-diphospho-sugar transferases"/>
    <property type="match status" value="1"/>
</dbReference>
<proteinExistence type="inferred from homology"/>
<evidence type="ECO:0000259" key="10">
    <source>
        <dbReference type="Pfam" id="PF01050"/>
    </source>
</evidence>
<dbReference type="Pfam" id="PF00483">
    <property type="entry name" value="NTP_transferase"/>
    <property type="match status" value="1"/>
</dbReference>
<dbReference type="KEGG" id="mend:L6E24_11335"/>
<evidence type="ECO:0000256" key="3">
    <source>
        <dbReference type="ARBA" id="ARBA00022679"/>
    </source>
</evidence>
<dbReference type="EC" id="2.7.7.13" evidence="2"/>
<dbReference type="GO" id="GO:0004475">
    <property type="term" value="F:mannose-1-phosphate guanylyltransferase (GTP) activity"/>
    <property type="evidence" value="ECO:0007669"/>
    <property type="project" value="UniProtKB-EC"/>
</dbReference>
<keyword evidence="3 12" id="KW-0808">Transferase</keyword>
<keyword evidence="13" id="KW-1185">Reference proteome</keyword>
<dbReference type="EMBL" id="CP096115">
    <property type="protein sequence ID" value="UUX91944.1"/>
    <property type="molecule type" value="Genomic_DNA"/>
</dbReference>
<evidence type="ECO:0000259" key="11">
    <source>
        <dbReference type="Pfam" id="PF22640"/>
    </source>
</evidence>
<feature type="domain" description="MannoseP isomerase/GMP-like beta-helix" evidence="11">
    <location>
        <begin position="276"/>
        <end position="323"/>
    </location>
</feature>
<dbReference type="GO" id="GO:0009298">
    <property type="term" value="P:GDP-mannose biosynthetic process"/>
    <property type="evidence" value="ECO:0007669"/>
    <property type="project" value="TreeGrafter"/>
</dbReference>
<dbReference type="PANTHER" id="PTHR46390">
    <property type="entry name" value="MANNOSE-1-PHOSPHATE GUANYLYLTRANSFERASE"/>
    <property type="match status" value="1"/>
</dbReference>
<evidence type="ECO:0000313" key="13">
    <source>
        <dbReference type="Proteomes" id="UP001060368"/>
    </source>
</evidence>
<dbReference type="InterPro" id="IPR001538">
    <property type="entry name" value="Man6P_isomerase-2_C"/>
</dbReference>
<sequence length="448" mass="50162">MKSIILAGGVGTRLWPLSREMYPKQFLKMNGHSLFQETYLRSLKISSPDEIVVVTGEPYEYHVINQIKELGYSIPFEHVLKEPVGKNTLPAVMWGMKVLYDECGDCTAAVFPSDHMLDGAACDVIASSEDLAGDSLVVFGIKPDSPQTGYGYIKAGIPVKNGYFVDEFKEKPDGETAQKYLDEGYLWNSGMFLLSTKVFFGEVLKFRKDIYDEFFSGNLNYHSIDGISMDYGILEKSDKVSVVPLTLSWNDLGSFRSMYAVRDKDESGNCGDALFLRSKNNFVSSGGRKIALLGVENIAVIDSGDAVLVCNLDDTESVKELVNIYLEKGDDIAKIHQTVFRPWGSYTTLEEKNFYKIKRVTVNSGSVLSLQKHHHRSEHWVVVSGCAEITLGEEVRTLTHGESTFVPAGFMHRLRNPGMIPLEVIEVQIGEYLEEDDIVRFDDAYGRQ</sequence>
<name>A0A9E7PN08_9EURY</name>
<evidence type="ECO:0000256" key="2">
    <source>
        <dbReference type="ARBA" id="ARBA00012387"/>
    </source>
</evidence>
<feature type="domain" description="Nucleotidyl transferase" evidence="9">
    <location>
        <begin position="2"/>
        <end position="266"/>
    </location>
</feature>
<evidence type="ECO:0000256" key="1">
    <source>
        <dbReference type="ARBA" id="ARBA00006115"/>
    </source>
</evidence>
<dbReference type="Pfam" id="PF22640">
    <property type="entry name" value="ManC_GMP_beta-helix"/>
    <property type="match status" value="1"/>
</dbReference>
<evidence type="ECO:0000256" key="7">
    <source>
        <dbReference type="ARBA" id="ARBA00047343"/>
    </source>
</evidence>
<accession>A0A9E7PN08</accession>
<dbReference type="PANTHER" id="PTHR46390:SF1">
    <property type="entry name" value="MANNOSE-1-PHOSPHATE GUANYLYLTRANSFERASE"/>
    <property type="match status" value="1"/>
</dbReference>
<dbReference type="InterPro" id="IPR005835">
    <property type="entry name" value="NTP_transferase_dom"/>
</dbReference>
<evidence type="ECO:0000256" key="4">
    <source>
        <dbReference type="ARBA" id="ARBA00022695"/>
    </source>
</evidence>
<dbReference type="RefSeq" id="WP_257742095.1">
    <property type="nucleotide sequence ID" value="NZ_CP096115.1"/>
</dbReference>
<dbReference type="Gene3D" id="2.60.120.10">
    <property type="entry name" value="Jelly Rolls"/>
    <property type="match status" value="1"/>
</dbReference>
<dbReference type="GO" id="GO:0016853">
    <property type="term" value="F:isomerase activity"/>
    <property type="evidence" value="ECO:0007669"/>
    <property type="project" value="UniProtKB-KW"/>
</dbReference>
<dbReference type="FunFam" id="2.60.120.10:FF:000032">
    <property type="entry name" value="Mannose-1-phosphate guanylyltransferase/mannose-6-phosphate isomerase"/>
    <property type="match status" value="1"/>
</dbReference>
<dbReference type="Gene3D" id="3.90.550.10">
    <property type="entry name" value="Spore Coat Polysaccharide Biosynthesis Protein SpsA, Chain A"/>
    <property type="match status" value="1"/>
</dbReference>